<evidence type="ECO:0000256" key="1">
    <source>
        <dbReference type="ARBA" id="ARBA00004251"/>
    </source>
</evidence>
<evidence type="ECO:0000256" key="6">
    <source>
        <dbReference type="ARBA" id="ARBA00022729"/>
    </source>
</evidence>
<evidence type="ECO:0000256" key="8">
    <source>
        <dbReference type="ARBA" id="ARBA00022989"/>
    </source>
</evidence>
<dbReference type="Pfam" id="PF13855">
    <property type="entry name" value="LRR_8"/>
    <property type="match status" value="1"/>
</dbReference>
<evidence type="ECO:0000256" key="2">
    <source>
        <dbReference type="ARBA" id="ARBA00009592"/>
    </source>
</evidence>
<feature type="signal peptide" evidence="12">
    <location>
        <begin position="1"/>
        <end position="25"/>
    </location>
</feature>
<keyword evidence="10" id="KW-0675">Receptor</keyword>
<keyword evidence="3" id="KW-1003">Cell membrane</keyword>
<dbReference type="InterPro" id="IPR032675">
    <property type="entry name" value="LRR_dom_sf"/>
</dbReference>
<evidence type="ECO:0000313" key="14">
    <source>
        <dbReference type="EMBL" id="KAK3015910.1"/>
    </source>
</evidence>
<dbReference type="InterPro" id="IPR001611">
    <property type="entry name" value="Leu-rich_rpt"/>
</dbReference>
<keyword evidence="6 12" id="KW-0732">Signal</keyword>
<evidence type="ECO:0000256" key="11">
    <source>
        <dbReference type="ARBA" id="ARBA00023180"/>
    </source>
</evidence>
<evidence type="ECO:0000313" key="15">
    <source>
        <dbReference type="Proteomes" id="UP001188597"/>
    </source>
</evidence>
<dbReference type="PANTHER" id="PTHR48052">
    <property type="entry name" value="UNNAMED PRODUCT"/>
    <property type="match status" value="1"/>
</dbReference>
<feature type="domain" description="Leucine-rich repeat-containing N-terminal plant-type" evidence="13">
    <location>
        <begin position="29"/>
        <end position="69"/>
    </location>
</feature>
<dbReference type="Proteomes" id="UP001188597">
    <property type="component" value="Unassembled WGS sequence"/>
</dbReference>
<dbReference type="GO" id="GO:0005886">
    <property type="term" value="C:plasma membrane"/>
    <property type="evidence" value="ECO:0007669"/>
    <property type="project" value="UniProtKB-SubCell"/>
</dbReference>
<proteinExistence type="inferred from homology"/>
<dbReference type="InterPro" id="IPR013210">
    <property type="entry name" value="LRR_N_plant-typ"/>
</dbReference>
<keyword evidence="7" id="KW-0677">Repeat</keyword>
<dbReference type="Pfam" id="PF08263">
    <property type="entry name" value="LRRNT_2"/>
    <property type="match status" value="1"/>
</dbReference>
<dbReference type="PANTHER" id="PTHR48052:SF8">
    <property type="entry name" value="LRR RECEPTOR-LIKE SERINE_THREONINE-PROTEIN KINASE FLS2"/>
    <property type="match status" value="1"/>
</dbReference>
<evidence type="ECO:0000259" key="13">
    <source>
        <dbReference type="Pfam" id="PF08263"/>
    </source>
</evidence>
<keyword evidence="4" id="KW-0433">Leucine-rich repeat</keyword>
<keyword evidence="5" id="KW-0812">Transmembrane</keyword>
<sequence length="226" mass="24702">MRGLPTHLSFVFLLITSTTITFVHSKTDARDVSALNVMFSSLSSPSQLAGWKSSGGDPCGQSWKGIKCSGSSVTEMYCSFHFFSALFMSPSPSLHLSGLGLTESMGYQLSSLTSVTYFDMSKNNLKGDIPYQLPPNARHIDLSGNGFTGGVPYSVSQMKDLKYLNLGHNQLKGHLSDMFGQLSKLTELYVFYISIIVSLVNYTPSTPLSLSLDFSIFSCKIEITIN</sequence>
<keyword evidence="9" id="KW-0472">Membrane</keyword>
<comment type="caution">
    <text evidence="14">The sequence shown here is derived from an EMBL/GenBank/DDBJ whole genome shotgun (WGS) entry which is preliminary data.</text>
</comment>
<organism evidence="14 15">
    <name type="scientific">Escallonia herrerae</name>
    <dbReference type="NCBI Taxonomy" id="1293975"/>
    <lineage>
        <taxon>Eukaryota</taxon>
        <taxon>Viridiplantae</taxon>
        <taxon>Streptophyta</taxon>
        <taxon>Embryophyta</taxon>
        <taxon>Tracheophyta</taxon>
        <taxon>Spermatophyta</taxon>
        <taxon>Magnoliopsida</taxon>
        <taxon>eudicotyledons</taxon>
        <taxon>Gunneridae</taxon>
        <taxon>Pentapetalae</taxon>
        <taxon>asterids</taxon>
        <taxon>campanulids</taxon>
        <taxon>Escalloniales</taxon>
        <taxon>Escalloniaceae</taxon>
        <taxon>Escallonia</taxon>
    </lineage>
</organism>
<reference evidence="14" key="1">
    <citation type="submission" date="2022-12" db="EMBL/GenBank/DDBJ databases">
        <title>Draft genome assemblies for two species of Escallonia (Escalloniales).</title>
        <authorList>
            <person name="Chanderbali A."/>
            <person name="Dervinis C."/>
            <person name="Anghel I."/>
            <person name="Soltis D."/>
            <person name="Soltis P."/>
            <person name="Zapata F."/>
        </authorList>
    </citation>
    <scope>NUCLEOTIDE SEQUENCE</scope>
    <source>
        <strain evidence="14">UCBG64.0493</strain>
        <tissue evidence="14">Leaf</tissue>
    </source>
</reference>
<dbReference type="SUPFAM" id="SSF52058">
    <property type="entry name" value="L domain-like"/>
    <property type="match status" value="1"/>
</dbReference>
<evidence type="ECO:0000256" key="3">
    <source>
        <dbReference type="ARBA" id="ARBA00022475"/>
    </source>
</evidence>
<protein>
    <recommendedName>
        <fullName evidence="13">Leucine-rich repeat-containing N-terminal plant-type domain-containing protein</fullName>
    </recommendedName>
</protein>
<evidence type="ECO:0000256" key="9">
    <source>
        <dbReference type="ARBA" id="ARBA00023136"/>
    </source>
</evidence>
<evidence type="ECO:0000256" key="4">
    <source>
        <dbReference type="ARBA" id="ARBA00022614"/>
    </source>
</evidence>
<accession>A0AA88VX14</accession>
<dbReference type="AlphaFoldDB" id="A0AA88VX14"/>
<evidence type="ECO:0000256" key="12">
    <source>
        <dbReference type="SAM" id="SignalP"/>
    </source>
</evidence>
<name>A0AA88VX14_9ASTE</name>
<comment type="subcellular location">
    <subcellularLocation>
        <location evidence="1">Cell membrane</location>
        <topology evidence="1">Single-pass type I membrane protein</topology>
    </subcellularLocation>
</comment>
<feature type="chain" id="PRO_5041661353" description="Leucine-rich repeat-containing N-terminal plant-type domain-containing protein" evidence="12">
    <location>
        <begin position="26"/>
        <end position="226"/>
    </location>
</feature>
<dbReference type="EMBL" id="JAVXUP010001106">
    <property type="protein sequence ID" value="KAK3015910.1"/>
    <property type="molecule type" value="Genomic_DNA"/>
</dbReference>
<comment type="similarity">
    <text evidence="2">Belongs to the RLP family.</text>
</comment>
<evidence type="ECO:0000256" key="10">
    <source>
        <dbReference type="ARBA" id="ARBA00023170"/>
    </source>
</evidence>
<evidence type="ECO:0000256" key="5">
    <source>
        <dbReference type="ARBA" id="ARBA00022692"/>
    </source>
</evidence>
<gene>
    <name evidence="14" type="ORF">RJ639_007646</name>
</gene>
<dbReference type="Gene3D" id="3.80.10.10">
    <property type="entry name" value="Ribonuclease Inhibitor"/>
    <property type="match status" value="1"/>
</dbReference>
<keyword evidence="11" id="KW-0325">Glycoprotein</keyword>
<keyword evidence="15" id="KW-1185">Reference proteome</keyword>
<evidence type="ECO:0000256" key="7">
    <source>
        <dbReference type="ARBA" id="ARBA00022737"/>
    </source>
</evidence>
<keyword evidence="8" id="KW-1133">Transmembrane helix</keyword>